<evidence type="ECO:0008006" key="3">
    <source>
        <dbReference type="Google" id="ProtNLM"/>
    </source>
</evidence>
<dbReference type="AlphaFoldDB" id="A0AAX2ADQ9"/>
<dbReference type="EMBL" id="NXID01000074">
    <property type="protein sequence ID" value="RXK12890.1"/>
    <property type="molecule type" value="Genomic_DNA"/>
</dbReference>
<organism evidence="1 2">
    <name type="scientific">Malaciobacter mytili LMG 24559</name>
    <dbReference type="NCBI Taxonomy" id="1032238"/>
    <lineage>
        <taxon>Bacteria</taxon>
        <taxon>Pseudomonadati</taxon>
        <taxon>Campylobacterota</taxon>
        <taxon>Epsilonproteobacteria</taxon>
        <taxon>Campylobacterales</taxon>
        <taxon>Arcobacteraceae</taxon>
        <taxon>Malaciobacter</taxon>
    </lineage>
</organism>
<name>A0AAX2ADQ9_9BACT</name>
<gene>
    <name evidence="1" type="ORF">CP985_14155</name>
</gene>
<accession>A0AAX2ADQ9</accession>
<keyword evidence="2" id="KW-1185">Reference proteome</keyword>
<dbReference type="KEGG" id="amyt:AMYT_a0173"/>
<dbReference type="Proteomes" id="UP000290092">
    <property type="component" value="Unassembled WGS sequence"/>
</dbReference>
<evidence type="ECO:0000313" key="2">
    <source>
        <dbReference type="Proteomes" id="UP000290092"/>
    </source>
</evidence>
<dbReference type="RefSeq" id="WP_114843377.1">
    <property type="nucleotide sequence ID" value="NZ_CP031220.1"/>
</dbReference>
<reference evidence="1 2" key="1">
    <citation type="submission" date="2017-09" db="EMBL/GenBank/DDBJ databases">
        <title>Genomics of the genus Arcobacter.</title>
        <authorList>
            <person name="Perez-Cataluna A."/>
            <person name="Figueras M.J."/>
            <person name="Salas-Masso N."/>
        </authorList>
    </citation>
    <scope>NUCLEOTIDE SEQUENCE [LARGE SCALE GENOMIC DNA]</scope>
    <source>
        <strain evidence="1 2">CECT 7386</strain>
    </source>
</reference>
<evidence type="ECO:0000313" key="1">
    <source>
        <dbReference type="EMBL" id="RXK12890.1"/>
    </source>
</evidence>
<protein>
    <recommendedName>
        <fullName evidence="3">UDP-3-O-(3-hydroxymyristoyl)glucosamine N-acyltransferase</fullName>
    </recommendedName>
</protein>
<comment type="caution">
    <text evidence="1">The sequence shown here is derived from an EMBL/GenBank/DDBJ whole genome shotgun (WGS) entry which is preliminary data.</text>
</comment>
<proteinExistence type="predicted"/>
<sequence>MQFNEIIKNSKKIVTVNDLINNIELITDVIKEDILIIAKAKKIYFADFDFTYGDAVALTPKSITFPF</sequence>